<name>A0ABP5L7S0_9MICC</name>
<protein>
    <submittedName>
        <fullName evidence="2">Uncharacterized protein</fullName>
    </submittedName>
</protein>
<dbReference type="EMBL" id="BAAAQB010000040">
    <property type="protein sequence ID" value="GAA2142957.1"/>
    <property type="molecule type" value="Genomic_DNA"/>
</dbReference>
<gene>
    <name evidence="2" type="ORF">GCM10009825_32860</name>
</gene>
<dbReference type="Proteomes" id="UP001500102">
    <property type="component" value="Unassembled WGS sequence"/>
</dbReference>
<proteinExistence type="predicted"/>
<sequence length="76" mass="8121">MLPELEPEPVEQPARAMTAARAVAEIVRVFFMSDLSFENPAGNAGVGRAAAQEGGAPRWHAEAPENQRRGPGFTFG</sequence>
<keyword evidence="3" id="KW-1185">Reference proteome</keyword>
<feature type="compositionally biased region" description="Basic and acidic residues" evidence="1">
    <location>
        <begin position="59"/>
        <end position="68"/>
    </location>
</feature>
<comment type="caution">
    <text evidence="2">The sequence shown here is derived from an EMBL/GenBank/DDBJ whole genome shotgun (WGS) entry which is preliminary data.</text>
</comment>
<evidence type="ECO:0000313" key="3">
    <source>
        <dbReference type="Proteomes" id="UP001500102"/>
    </source>
</evidence>
<feature type="region of interest" description="Disordered" evidence="1">
    <location>
        <begin position="41"/>
        <end position="76"/>
    </location>
</feature>
<evidence type="ECO:0000313" key="2">
    <source>
        <dbReference type="EMBL" id="GAA2142957.1"/>
    </source>
</evidence>
<evidence type="ECO:0000256" key="1">
    <source>
        <dbReference type="SAM" id="MobiDB-lite"/>
    </source>
</evidence>
<organism evidence="2 3">
    <name type="scientific">Arthrobacter humicola</name>
    <dbReference type="NCBI Taxonomy" id="409291"/>
    <lineage>
        <taxon>Bacteria</taxon>
        <taxon>Bacillati</taxon>
        <taxon>Actinomycetota</taxon>
        <taxon>Actinomycetes</taxon>
        <taxon>Micrococcales</taxon>
        <taxon>Micrococcaceae</taxon>
        <taxon>Arthrobacter</taxon>
    </lineage>
</organism>
<reference evidence="3" key="1">
    <citation type="journal article" date="2019" name="Int. J. Syst. Evol. Microbiol.">
        <title>The Global Catalogue of Microorganisms (GCM) 10K type strain sequencing project: providing services to taxonomists for standard genome sequencing and annotation.</title>
        <authorList>
            <consortium name="The Broad Institute Genomics Platform"/>
            <consortium name="The Broad Institute Genome Sequencing Center for Infectious Disease"/>
            <person name="Wu L."/>
            <person name="Ma J."/>
        </authorList>
    </citation>
    <scope>NUCLEOTIDE SEQUENCE [LARGE SCALE GENOMIC DNA]</scope>
    <source>
        <strain evidence="3">JCM 15921</strain>
    </source>
</reference>
<accession>A0ABP5L7S0</accession>